<dbReference type="Gene3D" id="3.40.47.10">
    <property type="match status" value="2"/>
</dbReference>
<dbReference type="CDD" id="cd00751">
    <property type="entry name" value="thiolase"/>
    <property type="match status" value="1"/>
</dbReference>
<proteinExistence type="inferred from homology"/>
<comment type="similarity">
    <text evidence="1 5">Belongs to the thiolase-like superfamily. Thiolase family.</text>
</comment>
<dbReference type="InterPro" id="IPR020610">
    <property type="entry name" value="Thiolase_AS"/>
</dbReference>
<dbReference type="GO" id="GO:0003988">
    <property type="term" value="F:acetyl-CoA C-acyltransferase activity"/>
    <property type="evidence" value="ECO:0007669"/>
    <property type="project" value="UniProtKB-EC"/>
</dbReference>
<dbReference type="SUPFAM" id="SSF53901">
    <property type="entry name" value="Thiolase-like"/>
    <property type="match status" value="2"/>
</dbReference>
<evidence type="ECO:0000256" key="5">
    <source>
        <dbReference type="RuleBase" id="RU003557"/>
    </source>
</evidence>
<dbReference type="Pfam" id="PF02803">
    <property type="entry name" value="Thiolase_C"/>
    <property type="match status" value="1"/>
</dbReference>
<dbReference type="InterPro" id="IPR020616">
    <property type="entry name" value="Thiolase_N"/>
</dbReference>
<dbReference type="PIRSF" id="PIRSF000429">
    <property type="entry name" value="Ac-CoA_Ac_transf"/>
    <property type="match status" value="1"/>
</dbReference>
<keyword evidence="2 5" id="KW-0808">Transferase</keyword>
<evidence type="ECO:0000256" key="2">
    <source>
        <dbReference type="ARBA" id="ARBA00022679"/>
    </source>
</evidence>
<dbReference type="RefSeq" id="WP_121482911.1">
    <property type="nucleotide sequence ID" value="NZ_CP032707.1"/>
</dbReference>
<dbReference type="Proteomes" id="UP000276984">
    <property type="component" value="Chromosome"/>
</dbReference>
<evidence type="ECO:0000256" key="3">
    <source>
        <dbReference type="ARBA" id="ARBA00023315"/>
    </source>
</evidence>
<keyword evidence="3 5" id="KW-0012">Acyltransferase</keyword>
<protein>
    <submittedName>
        <fullName evidence="8">Acetyl-CoA C-acyltransferase</fullName>
        <ecNumber evidence="8">2.3.1.16</ecNumber>
    </submittedName>
</protein>
<dbReference type="PANTHER" id="PTHR18919:SF138">
    <property type="entry name" value="ACETYL-COA C-ACETYLTRANSFERASE"/>
    <property type="match status" value="1"/>
</dbReference>
<accession>A0A494RGZ4</accession>
<evidence type="ECO:0000256" key="4">
    <source>
        <dbReference type="PIRSR" id="PIRSR000429-1"/>
    </source>
</evidence>
<dbReference type="AlphaFoldDB" id="A0A494RGZ4"/>
<evidence type="ECO:0000313" key="8">
    <source>
        <dbReference type="EMBL" id="AYG95777.1"/>
    </source>
</evidence>
<keyword evidence="9" id="KW-1185">Reference proteome</keyword>
<dbReference type="PROSITE" id="PS00099">
    <property type="entry name" value="THIOLASE_3"/>
    <property type="match status" value="1"/>
</dbReference>
<feature type="active site" description="Proton acceptor" evidence="4">
    <location>
        <position position="347"/>
    </location>
</feature>
<dbReference type="OrthoDB" id="9764638at2"/>
<dbReference type="EC" id="2.3.1.16" evidence="8"/>
<evidence type="ECO:0000313" key="9">
    <source>
        <dbReference type="Proteomes" id="UP000276984"/>
    </source>
</evidence>
<evidence type="ECO:0000259" key="6">
    <source>
        <dbReference type="Pfam" id="PF00108"/>
    </source>
</evidence>
<dbReference type="NCBIfam" id="TIGR01930">
    <property type="entry name" value="AcCoA-C-Actrans"/>
    <property type="match status" value="1"/>
</dbReference>
<feature type="active site" description="Proton acceptor" evidence="4">
    <location>
        <position position="377"/>
    </location>
</feature>
<name>A0A494RGZ4_9CAUL</name>
<feature type="domain" description="Thiolase N-terminal" evidence="6">
    <location>
        <begin position="7"/>
        <end position="260"/>
    </location>
</feature>
<organism evidence="8 9">
    <name type="scientific">Brevundimonas naejangsanensis</name>
    <dbReference type="NCBI Taxonomy" id="588932"/>
    <lineage>
        <taxon>Bacteria</taxon>
        <taxon>Pseudomonadati</taxon>
        <taxon>Pseudomonadota</taxon>
        <taxon>Alphaproteobacteria</taxon>
        <taxon>Caulobacterales</taxon>
        <taxon>Caulobacteraceae</taxon>
        <taxon>Brevundimonas</taxon>
    </lineage>
</organism>
<dbReference type="InterPro" id="IPR016039">
    <property type="entry name" value="Thiolase-like"/>
</dbReference>
<dbReference type="Pfam" id="PF00108">
    <property type="entry name" value="Thiolase_N"/>
    <property type="match status" value="1"/>
</dbReference>
<reference evidence="8 9" key="1">
    <citation type="submission" date="2018-10" db="EMBL/GenBank/DDBJ databases">
        <title>Complete genome sequence of Brevundimonas naejangsanensis BRV3.</title>
        <authorList>
            <person name="Berrios L."/>
            <person name="Ely B."/>
        </authorList>
    </citation>
    <scope>NUCLEOTIDE SEQUENCE [LARGE SCALE GENOMIC DNA]</scope>
    <source>
        <strain evidence="8 9">BRV3</strain>
    </source>
</reference>
<feature type="domain" description="Thiolase C-terminal" evidence="7">
    <location>
        <begin position="269"/>
        <end position="390"/>
    </location>
</feature>
<gene>
    <name evidence="8" type="ORF">D8I30_11775</name>
</gene>
<evidence type="ECO:0000259" key="7">
    <source>
        <dbReference type="Pfam" id="PF02803"/>
    </source>
</evidence>
<sequence length="391" mass="40403">MPDLDPVVIAAAVRTPLGRQMGALAPLSAPELGSHALSAALARSGVEFSDVDEVLLGCVLPAGHGQAPARQAARAAGLPDGVGATTINKVCGSGMKATMLAHDQILAGSAGVMVAGGMESMSNAPYLLKRARGGYRAGHDRVFDHMMLDGLEDAYEPGRPMGDFGEAAAERFGFDRAAQDAYATETLERARAAVTEGAFRAEIAPISVGGIVVEHDEHPLKVSPQKIPLLKPAFRADGTITAASASANADGAAAVVLTRRSRAEAMGLPVLAAIRGHAAHAQAPAWYTTAPIPAIRKLLERVNWSVEDVDLFEINEAFAVVAMAAQSELGVPRERLNVHGGACALGHPIGATGARLIVTLLHALERRGETRGVAALCIGGGEATAVAIERI</sequence>
<dbReference type="PANTHER" id="PTHR18919">
    <property type="entry name" value="ACETYL-COA C-ACYLTRANSFERASE"/>
    <property type="match status" value="1"/>
</dbReference>
<dbReference type="EMBL" id="CP032707">
    <property type="protein sequence ID" value="AYG95777.1"/>
    <property type="molecule type" value="Genomic_DNA"/>
</dbReference>
<dbReference type="InterPro" id="IPR002155">
    <property type="entry name" value="Thiolase"/>
</dbReference>
<feature type="active site" description="Acyl-thioester intermediate" evidence="4">
    <location>
        <position position="91"/>
    </location>
</feature>
<evidence type="ECO:0000256" key="1">
    <source>
        <dbReference type="ARBA" id="ARBA00010982"/>
    </source>
</evidence>
<dbReference type="InterPro" id="IPR020617">
    <property type="entry name" value="Thiolase_C"/>
</dbReference>